<dbReference type="AlphaFoldDB" id="A0A6J4QNW6"/>
<feature type="region of interest" description="Disordered" evidence="1">
    <location>
        <begin position="1"/>
        <end position="71"/>
    </location>
</feature>
<name>A0A6J4QNW6_9ACTN</name>
<evidence type="ECO:0000313" key="2">
    <source>
        <dbReference type="EMBL" id="CAA9446228.1"/>
    </source>
</evidence>
<feature type="compositionally biased region" description="Basic residues" evidence="1">
    <location>
        <begin position="1"/>
        <end position="17"/>
    </location>
</feature>
<reference evidence="2" key="1">
    <citation type="submission" date="2020-02" db="EMBL/GenBank/DDBJ databases">
        <authorList>
            <person name="Meier V. D."/>
        </authorList>
    </citation>
    <scope>NUCLEOTIDE SEQUENCE</scope>
    <source>
        <strain evidence="2">AVDCRST_MAG01</strain>
    </source>
</reference>
<protein>
    <submittedName>
        <fullName evidence="2">Uncharacterized protein</fullName>
    </submittedName>
</protein>
<gene>
    <name evidence="2" type="ORF">AVDCRST_MAG01-01-4107</name>
</gene>
<feature type="non-terminal residue" evidence="2">
    <location>
        <position position="1"/>
    </location>
</feature>
<organism evidence="2">
    <name type="scientific">uncultured Rubrobacteraceae bacterium</name>
    <dbReference type="NCBI Taxonomy" id="349277"/>
    <lineage>
        <taxon>Bacteria</taxon>
        <taxon>Bacillati</taxon>
        <taxon>Actinomycetota</taxon>
        <taxon>Rubrobacteria</taxon>
        <taxon>Rubrobacterales</taxon>
        <taxon>Rubrobacteraceae</taxon>
        <taxon>environmental samples</taxon>
    </lineage>
</organism>
<sequence length="71" mass="7974">RGDHRRIRLPGLRKGRQARGGDGLRGQRPWHDHSLPGLRQRPHPAYRKPRPVSGRPQGHEAPAGRGGGRRL</sequence>
<proteinExistence type="predicted"/>
<accession>A0A6J4QNW6</accession>
<feature type="compositionally biased region" description="Basic residues" evidence="1">
    <location>
        <begin position="40"/>
        <end position="50"/>
    </location>
</feature>
<dbReference type="EMBL" id="CADCUW010000532">
    <property type="protein sequence ID" value="CAA9446228.1"/>
    <property type="molecule type" value="Genomic_DNA"/>
</dbReference>
<evidence type="ECO:0000256" key="1">
    <source>
        <dbReference type="SAM" id="MobiDB-lite"/>
    </source>
</evidence>
<feature type="non-terminal residue" evidence="2">
    <location>
        <position position="71"/>
    </location>
</feature>